<organism evidence="2 3">
    <name type="scientific">Phytophthora fragariaefolia</name>
    <dbReference type="NCBI Taxonomy" id="1490495"/>
    <lineage>
        <taxon>Eukaryota</taxon>
        <taxon>Sar</taxon>
        <taxon>Stramenopiles</taxon>
        <taxon>Oomycota</taxon>
        <taxon>Peronosporomycetes</taxon>
        <taxon>Peronosporales</taxon>
        <taxon>Peronosporaceae</taxon>
        <taxon>Phytophthora</taxon>
    </lineage>
</organism>
<reference evidence="2" key="1">
    <citation type="submission" date="2023-04" db="EMBL/GenBank/DDBJ databases">
        <title>Phytophthora fragariaefolia NBRC 109709.</title>
        <authorList>
            <person name="Ichikawa N."/>
            <person name="Sato H."/>
            <person name="Tonouchi N."/>
        </authorList>
    </citation>
    <scope>NUCLEOTIDE SEQUENCE</scope>
    <source>
        <strain evidence="2">NBRC 109709</strain>
    </source>
</reference>
<proteinExistence type="predicted"/>
<dbReference type="EMBL" id="BSXT01018951">
    <property type="protein sequence ID" value="GMG16725.1"/>
    <property type="molecule type" value="Genomic_DNA"/>
</dbReference>
<feature type="region of interest" description="Disordered" evidence="1">
    <location>
        <begin position="250"/>
        <end position="276"/>
    </location>
</feature>
<dbReference type="AlphaFoldDB" id="A0A9W6YNZ6"/>
<evidence type="ECO:0000313" key="2">
    <source>
        <dbReference type="EMBL" id="GMG16725.1"/>
    </source>
</evidence>
<evidence type="ECO:0000313" key="3">
    <source>
        <dbReference type="Proteomes" id="UP001165121"/>
    </source>
</evidence>
<accession>A0A9W6YNZ6</accession>
<sequence length="298" mass="33922">MDYTNPSHPWQRLRRHLPPQACLFDTSTFDPNCKVSQRAPAPLRVRGYWRAFRGFGSEADVAVGFALWERDHWVPARAVELYFEVAYRALKESFDEASRPFLQASVDTAKERWLAYVRERTQRSDRLRQKLVCTLWEWCRSDRFPDVDIELMFEPSMPGFSLEPLVWAPRTTDWLSELPALEGKEPWRSGWVDVPSQHPYNTTFVPCNPSFPLFVPVGYSRDMVRGQVVLDPSLDPHEISTSWLQVLPVPSSPDESAPDVPLLPTGPVRSSLPAPASDAQLQLLDQAVTADSDGVTEI</sequence>
<protein>
    <submittedName>
        <fullName evidence="2">Unnamed protein product</fullName>
    </submittedName>
</protein>
<comment type="caution">
    <text evidence="2">The sequence shown here is derived from an EMBL/GenBank/DDBJ whole genome shotgun (WGS) entry which is preliminary data.</text>
</comment>
<keyword evidence="3" id="KW-1185">Reference proteome</keyword>
<name>A0A9W6YNZ6_9STRA</name>
<dbReference type="Proteomes" id="UP001165121">
    <property type="component" value="Unassembled WGS sequence"/>
</dbReference>
<gene>
    <name evidence="2" type="ORF">Pfra01_002987500</name>
</gene>
<dbReference type="OrthoDB" id="127777at2759"/>
<evidence type="ECO:0000256" key="1">
    <source>
        <dbReference type="SAM" id="MobiDB-lite"/>
    </source>
</evidence>